<organism evidence="1 2">
    <name type="scientific">Commensalibacter nepenthis</name>
    <dbReference type="NCBI Taxonomy" id="3043872"/>
    <lineage>
        <taxon>Bacteria</taxon>
        <taxon>Pseudomonadati</taxon>
        <taxon>Pseudomonadota</taxon>
        <taxon>Alphaproteobacteria</taxon>
        <taxon>Acetobacterales</taxon>
        <taxon>Acetobacteraceae</taxon>
    </lineage>
</organism>
<sequence>MNVFSLKVFFQNLSQLKEITPYQKAVLVSLVSYFGKKGCFPSHTTLAVDAGVCPRTVAKVLKEARLRGWLDWTNHRLGRRQSSNRYRFTIDNKYISKIRDAVEAIKKKSAVFQYVHRLHGAQRSPYYYIKEERKRLWKSINQHENGLSPFQKLFKDNPELALKQFMAS</sequence>
<dbReference type="Proteomes" id="UP001431775">
    <property type="component" value="Unassembled WGS sequence"/>
</dbReference>
<reference evidence="1" key="1">
    <citation type="submission" date="2023-05" db="EMBL/GenBank/DDBJ databases">
        <title>Whole genome sequence of Commensalibacter sp.</title>
        <authorList>
            <person name="Charoenyingcharoen P."/>
            <person name="Yukphan P."/>
        </authorList>
    </citation>
    <scope>NUCLEOTIDE SEQUENCE</scope>
    <source>
        <strain evidence="1">TBRC 10068</strain>
    </source>
</reference>
<dbReference type="EMBL" id="JASBAN010000008">
    <property type="protein sequence ID" value="MDI2113952.1"/>
    <property type="molecule type" value="Genomic_DNA"/>
</dbReference>
<accession>A0ABT6QAL6</accession>
<proteinExistence type="predicted"/>
<evidence type="ECO:0000313" key="2">
    <source>
        <dbReference type="Proteomes" id="UP001431775"/>
    </source>
</evidence>
<dbReference type="InterPro" id="IPR036388">
    <property type="entry name" value="WH-like_DNA-bd_sf"/>
</dbReference>
<name>A0ABT6QAL6_9PROT</name>
<evidence type="ECO:0000313" key="1">
    <source>
        <dbReference type="EMBL" id="MDI2113952.1"/>
    </source>
</evidence>
<dbReference type="Pfam" id="PF13730">
    <property type="entry name" value="HTH_36"/>
    <property type="match status" value="1"/>
</dbReference>
<keyword evidence="2" id="KW-1185">Reference proteome</keyword>
<dbReference type="RefSeq" id="WP_281463604.1">
    <property type="nucleotide sequence ID" value="NZ_JASBAN010000008.1"/>
</dbReference>
<gene>
    <name evidence="1" type="ORF">QJV33_11790</name>
</gene>
<comment type="caution">
    <text evidence="1">The sequence shown here is derived from an EMBL/GenBank/DDBJ whole genome shotgun (WGS) entry which is preliminary data.</text>
</comment>
<dbReference type="Gene3D" id="1.10.10.10">
    <property type="entry name" value="Winged helix-like DNA-binding domain superfamily/Winged helix DNA-binding domain"/>
    <property type="match status" value="1"/>
</dbReference>
<protein>
    <submittedName>
        <fullName evidence="1">Helix-turn-helix domain-containing protein</fullName>
    </submittedName>
</protein>